<dbReference type="Proteomes" id="UP000243924">
    <property type="component" value="Chromosome I"/>
</dbReference>
<evidence type="ECO:0000313" key="1">
    <source>
        <dbReference type="EMBL" id="SDU24751.1"/>
    </source>
</evidence>
<dbReference type="STRING" id="1434072.SAMN05216210_2648"/>
<dbReference type="RefSeq" id="WP_092387631.1">
    <property type="nucleotide sequence ID" value="NZ_LT629787.1"/>
</dbReference>
<gene>
    <name evidence="1" type="ORF">SAMN05216210_2648</name>
</gene>
<protein>
    <submittedName>
        <fullName evidence="1">Uncharacterized protein</fullName>
    </submittedName>
</protein>
<proteinExistence type="predicted"/>
<dbReference type="AlphaFoldDB" id="A0A1H2GYZ7"/>
<evidence type="ECO:0000313" key="2">
    <source>
        <dbReference type="Proteomes" id="UP000243924"/>
    </source>
</evidence>
<organism evidence="1 2">
    <name type="scientific">Halopseudomonas salegens</name>
    <dbReference type="NCBI Taxonomy" id="1434072"/>
    <lineage>
        <taxon>Bacteria</taxon>
        <taxon>Pseudomonadati</taxon>
        <taxon>Pseudomonadota</taxon>
        <taxon>Gammaproteobacteria</taxon>
        <taxon>Pseudomonadales</taxon>
        <taxon>Pseudomonadaceae</taxon>
        <taxon>Halopseudomonas</taxon>
    </lineage>
</organism>
<dbReference type="EMBL" id="LT629787">
    <property type="protein sequence ID" value="SDU24751.1"/>
    <property type="molecule type" value="Genomic_DNA"/>
</dbReference>
<dbReference type="OrthoDB" id="8127628at2"/>
<reference evidence="2" key="1">
    <citation type="submission" date="2016-10" db="EMBL/GenBank/DDBJ databases">
        <authorList>
            <person name="Varghese N."/>
            <person name="Submissions S."/>
        </authorList>
    </citation>
    <scope>NUCLEOTIDE SEQUENCE [LARGE SCALE GENOMIC DNA]</scope>
    <source>
        <strain evidence="2">CECT 8338</strain>
    </source>
</reference>
<keyword evidence="2" id="KW-1185">Reference proteome</keyword>
<sequence>MTAFSLAKEVMQQALAQGQQQGFDEQAIARALLAEVITVYKRSRSQADIRHELEFLADNLDDDADYTFMRP</sequence>
<accession>A0A1H2GYZ7</accession>
<name>A0A1H2GYZ7_9GAMM</name>